<dbReference type="PANTHER" id="PTHR30327:SF1">
    <property type="entry name" value="UPF0301 PROTEIN YQGE"/>
    <property type="match status" value="1"/>
</dbReference>
<dbReference type="PANTHER" id="PTHR30327">
    <property type="entry name" value="UNCHARACTERIZED PROTEIN YQGE"/>
    <property type="match status" value="1"/>
</dbReference>
<evidence type="ECO:0000313" key="3">
    <source>
        <dbReference type="EMBL" id="PCG08660.1"/>
    </source>
</evidence>
<dbReference type="InterPro" id="IPR003774">
    <property type="entry name" value="AlgH-like"/>
</dbReference>
<protein>
    <recommendedName>
        <fullName evidence="2">UPF0301 protein COA17_10895</fullName>
    </recommendedName>
</protein>
<keyword evidence="4" id="KW-1185">Reference proteome</keyword>
<dbReference type="GO" id="GO:0005829">
    <property type="term" value="C:cytosol"/>
    <property type="evidence" value="ECO:0007669"/>
    <property type="project" value="TreeGrafter"/>
</dbReference>
<proteinExistence type="inferred from homology"/>
<reference evidence="3 4" key="1">
    <citation type="submission" date="2017-09" db="EMBL/GenBank/DDBJ databases">
        <title>Sphingomonas ginsenosidimutans KACC 14949, whole genome shotgun sequence.</title>
        <authorList>
            <person name="Feng G."/>
            <person name="Zhu H."/>
        </authorList>
    </citation>
    <scope>NUCLEOTIDE SEQUENCE [LARGE SCALE GENOMIC DNA]</scope>
    <source>
        <strain evidence="3 4">KACC 14949</strain>
    </source>
</reference>
<accession>A0A2A4HWC1</accession>
<name>A0A2A4HWC1_9SPHN</name>
<dbReference type="RefSeq" id="WP_096612376.1">
    <property type="nucleotide sequence ID" value="NZ_NWVD01000004.1"/>
</dbReference>
<dbReference type="Proteomes" id="UP000218784">
    <property type="component" value="Unassembled WGS sequence"/>
</dbReference>
<organism evidence="3 4">
    <name type="scientific">Sphingomonas ginsenosidimutans</name>
    <dbReference type="NCBI Taxonomy" id="862134"/>
    <lineage>
        <taxon>Bacteria</taxon>
        <taxon>Pseudomonadati</taxon>
        <taxon>Pseudomonadota</taxon>
        <taxon>Alphaproteobacteria</taxon>
        <taxon>Sphingomonadales</taxon>
        <taxon>Sphingomonadaceae</taxon>
        <taxon>Sphingomonas</taxon>
    </lineage>
</organism>
<dbReference type="Gene3D" id="3.40.1740.10">
    <property type="entry name" value="VC0467-like"/>
    <property type="match status" value="1"/>
</dbReference>
<dbReference type="SUPFAM" id="SSF143456">
    <property type="entry name" value="VC0467-like"/>
    <property type="match status" value="1"/>
</dbReference>
<gene>
    <name evidence="3" type="ORF">COA17_10895</name>
</gene>
<comment type="similarity">
    <text evidence="1 2">Belongs to the UPF0301 (AlgH) family.</text>
</comment>
<comment type="caution">
    <text evidence="3">The sequence shown here is derived from an EMBL/GenBank/DDBJ whole genome shotgun (WGS) entry which is preliminary data.</text>
</comment>
<evidence type="ECO:0000256" key="1">
    <source>
        <dbReference type="ARBA" id="ARBA00009600"/>
    </source>
</evidence>
<dbReference type="EMBL" id="NWVD01000004">
    <property type="protein sequence ID" value="PCG08660.1"/>
    <property type="molecule type" value="Genomic_DNA"/>
</dbReference>
<dbReference type="HAMAP" id="MF_00758">
    <property type="entry name" value="UPF0301"/>
    <property type="match status" value="1"/>
</dbReference>
<evidence type="ECO:0000313" key="4">
    <source>
        <dbReference type="Proteomes" id="UP000218784"/>
    </source>
</evidence>
<dbReference type="AlphaFoldDB" id="A0A2A4HWC1"/>
<evidence type="ECO:0000256" key="2">
    <source>
        <dbReference type="HAMAP-Rule" id="MF_00758"/>
    </source>
</evidence>
<sequence length="187" mass="19747">MKQSIFLTGQFLLAMPGIGDARFDRSVIAMCSHDERGALGIGVGSTINGLGLHDVLQQLEIAPGVAPDASVHFGGPVETRRGFVLHSADWGGQDTLDVAGKWRLSGTLDVLRAIAAGAGPSRWLVALGYAGWGAGQLDAEMTRHGWLNVEDGAEDMLFDTPVTDRWARGFAVAGVDLRLLSVEAGHS</sequence>
<dbReference type="Pfam" id="PF02622">
    <property type="entry name" value="DUF179"/>
    <property type="match status" value="1"/>
</dbReference>